<feature type="compositionally biased region" description="Basic and acidic residues" evidence="2">
    <location>
        <begin position="1"/>
        <end position="20"/>
    </location>
</feature>
<dbReference type="Proteomes" id="UP000747542">
    <property type="component" value="Unassembled WGS sequence"/>
</dbReference>
<evidence type="ECO:0000313" key="4">
    <source>
        <dbReference type="Proteomes" id="UP000747542"/>
    </source>
</evidence>
<reference evidence="3" key="1">
    <citation type="journal article" date="2021" name="Sci. Adv.">
        <title>The American lobster genome reveals insights on longevity, neural, and immune adaptations.</title>
        <authorList>
            <person name="Polinski J.M."/>
            <person name="Zimin A.V."/>
            <person name="Clark K.F."/>
            <person name="Kohn A.B."/>
            <person name="Sadowski N."/>
            <person name="Timp W."/>
            <person name="Ptitsyn A."/>
            <person name="Khanna P."/>
            <person name="Romanova D.Y."/>
            <person name="Williams P."/>
            <person name="Greenwood S.J."/>
            <person name="Moroz L.L."/>
            <person name="Walt D.R."/>
            <person name="Bodnar A.G."/>
        </authorList>
    </citation>
    <scope>NUCLEOTIDE SEQUENCE</scope>
    <source>
        <strain evidence="3">GMGI-L3</strain>
    </source>
</reference>
<evidence type="ECO:0000313" key="3">
    <source>
        <dbReference type="EMBL" id="KAG7157087.1"/>
    </source>
</evidence>
<organism evidence="3 4">
    <name type="scientific">Homarus americanus</name>
    <name type="common">American lobster</name>
    <dbReference type="NCBI Taxonomy" id="6706"/>
    <lineage>
        <taxon>Eukaryota</taxon>
        <taxon>Metazoa</taxon>
        <taxon>Ecdysozoa</taxon>
        <taxon>Arthropoda</taxon>
        <taxon>Crustacea</taxon>
        <taxon>Multicrustacea</taxon>
        <taxon>Malacostraca</taxon>
        <taxon>Eumalacostraca</taxon>
        <taxon>Eucarida</taxon>
        <taxon>Decapoda</taxon>
        <taxon>Pleocyemata</taxon>
        <taxon>Astacidea</taxon>
        <taxon>Nephropoidea</taxon>
        <taxon>Nephropidae</taxon>
        <taxon>Homarus</taxon>
    </lineage>
</organism>
<keyword evidence="4" id="KW-1185">Reference proteome</keyword>
<dbReference type="PROSITE" id="PS50297">
    <property type="entry name" value="ANK_REP_REGION"/>
    <property type="match status" value="2"/>
</dbReference>
<dbReference type="InterPro" id="IPR002110">
    <property type="entry name" value="Ankyrin_rpt"/>
</dbReference>
<keyword evidence="1" id="KW-0040">ANK repeat</keyword>
<sequence length="442" mass="47472">MEGPDVREGAVGHHWVRVEWGDPDECDLSVSSDGDGPQADPGDASSTDAASPRGGEGGVNDSYEDYLELAYAKEVEPDTYLQDEDGLEEGPLEEEIDRTEVFPERPTQVYTAQLLSPRTGWTTVYRGSGRSCLVDGLAPAQVTKVRVCLTEEDLTSPWTTLTIKTKSLPSSGQDLVEAVQENNATLVRDVLADLLKFSQMERIDHVVEAGHTALVAAVKGGSRDALAVLVERRAAVGVPTAGPHLAPLTLAAWLGRIDLARRLRAAGASWNYTDRNGLTALHYGVAGHQLEVVKAALQDGADATLSAAGHSTLALALTTAYTRLVSARWTREEMEEEATKMLEALVEGGAEVNQRGTGGNTALHVALTLGLAHLARKLVSVGGDAHLMNGRGYTPTHLAHLSGHSLDQPTPRDEDRPPMGELEALTHLTDDETHFVKHWKQS</sequence>
<proteinExistence type="predicted"/>
<feature type="repeat" description="ANK" evidence="1">
    <location>
        <begin position="276"/>
        <end position="308"/>
    </location>
</feature>
<protein>
    <submittedName>
        <fullName evidence="3">Fibronectin type 3 and ankyrin repeat domains 1 protein-like</fullName>
    </submittedName>
</protein>
<feature type="compositionally biased region" description="Low complexity" evidence="2">
    <location>
        <begin position="31"/>
        <end position="45"/>
    </location>
</feature>
<name>A0A8J5MMZ1_HOMAM</name>
<feature type="repeat" description="ANK" evidence="1">
    <location>
        <begin position="358"/>
        <end position="390"/>
    </location>
</feature>
<comment type="caution">
    <text evidence="3">The sequence shown here is derived from an EMBL/GenBank/DDBJ whole genome shotgun (WGS) entry which is preliminary data.</text>
</comment>
<dbReference type="GO" id="GO:0005634">
    <property type="term" value="C:nucleus"/>
    <property type="evidence" value="ECO:0007669"/>
    <property type="project" value="TreeGrafter"/>
</dbReference>
<evidence type="ECO:0000256" key="1">
    <source>
        <dbReference type="PROSITE-ProRule" id="PRU00023"/>
    </source>
</evidence>
<gene>
    <name evidence="3" type="primary">Fank1-L</name>
    <name evidence="3" type="ORF">Hamer_G019325</name>
</gene>
<dbReference type="SMART" id="SM00248">
    <property type="entry name" value="ANK"/>
    <property type="match status" value="4"/>
</dbReference>
<dbReference type="AlphaFoldDB" id="A0A8J5MMZ1"/>
<feature type="region of interest" description="Disordered" evidence="2">
    <location>
        <begin position="1"/>
        <end position="63"/>
    </location>
</feature>
<dbReference type="Pfam" id="PF13637">
    <property type="entry name" value="Ank_4"/>
    <property type="match status" value="1"/>
</dbReference>
<dbReference type="OrthoDB" id="6577879at2759"/>
<dbReference type="PANTHER" id="PTHR24183:SF1">
    <property type="entry name" value="FIBRONECTIN TYPE 3 AND ANKYRIN REPEAT DOMAINS PROTEIN 1"/>
    <property type="match status" value="1"/>
</dbReference>
<dbReference type="PANTHER" id="PTHR24183">
    <property type="entry name" value="FIBRONECTIN TYPE 3 AND ANKYRIN REPEAT DOMAINS PROTEIN 1"/>
    <property type="match status" value="1"/>
</dbReference>
<dbReference type="EMBL" id="JAHLQT010038152">
    <property type="protein sequence ID" value="KAG7157087.1"/>
    <property type="molecule type" value="Genomic_DNA"/>
</dbReference>
<accession>A0A8J5MMZ1</accession>
<dbReference type="GO" id="GO:0042981">
    <property type="term" value="P:regulation of apoptotic process"/>
    <property type="evidence" value="ECO:0007669"/>
    <property type="project" value="TreeGrafter"/>
</dbReference>
<dbReference type="PROSITE" id="PS50088">
    <property type="entry name" value="ANK_REPEAT"/>
    <property type="match status" value="2"/>
</dbReference>
<evidence type="ECO:0000256" key="2">
    <source>
        <dbReference type="SAM" id="MobiDB-lite"/>
    </source>
</evidence>
<feature type="region of interest" description="Disordered" evidence="2">
    <location>
        <begin position="398"/>
        <end position="419"/>
    </location>
</feature>